<dbReference type="Pfam" id="PF01663">
    <property type="entry name" value="Phosphodiest"/>
    <property type="match status" value="1"/>
</dbReference>
<feature type="transmembrane region" description="Helical" evidence="11">
    <location>
        <begin position="753"/>
        <end position="773"/>
    </location>
</feature>
<dbReference type="GO" id="GO:0005789">
    <property type="term" value="C:endoplasmic reticulum membrane"/>
    <property type="evidence" value="ECO:0007669"/>
    <property type="project" value="UniProtKB-SubCell"/>
</dbReference>
<dbReference type="Pfam" id="PF19316">
    <property type="entry name" value="PIGO_PIGG"/>
    <property type="match status" value="1"/>
</dbReference>
<feature type="domain" description="GPI ethanolamine phosphate transferase 2 C-terminal" evidence="12">
    <location>
        <begin position="692"/>
        <end position="830"/>
    </location>
</feature>
<gene>
    <name evidence="13" type="ORF">H310_13816</name>
</gene>
<comment type="subcellular location">
    <subcellularLocation>
        <location evidence="1">Endoplasmic reticulum membrane</location>
        <topology evidence="1">Multi-pass membrane protein</topology>
    </subcellularLocation>
</comment>
<dbReference type="GO" id="GO:0051377">
    <property type="term" value="F:mannose-ethanolamine phosphotransferase activity"/>
    <property type="evidence" value="ECO:0007669"/>
    <property type="project" value="InterPro"/>
</dbReference>
<evidence type="ECO:0000313" key="13">
    <source>
        <dbReference type="EMBL" id="ETV91757.1"/>
    </source>
</evidence>
<feature type="transmembrane region" description="Helical" evidence="11">
    <location>
        <begin position="477"/>
        <end position="495"/>
    </location>
</feature>
<dbReference type="STRING" id="157072.A0A024TEG7"/>
<feature type="transmembrane region" description="Helical" evidence="11">
    <location>
        <begin position="612"/>
        <end position="634"/>
    </location>
</feature>
<dbReference type="VEuPathDB" id="FungiDB:H310_13816"/>
<evidence type="ECO:0000259" key="12">
    <source>
        <dbReference type="Pfam" id="PF19316"/>
    </source>
</evidence>
<feature type="transmembrane region" description="Helical" evidence="11">
    <location>
        <begin position="646"/>
        <end position="665"/>
    </location>
</feature>
<dbReference type="GO" id="GO:0006506">
    <property type="term" value="P:GPI anchor biosynthetic process"/>
    <property type="evidence" value="ECO:0007669"/>
    <property type="project" value="UniProtKB-UniPathway"/>
</dbReference>
<evidence type="ECO:0000256" key="4">
    <source>
        <dbReference type="ARBA" id="ARBA00022502"/>
    </source>
</evidence>
<keyword evidence="6 11" id="KW-0812">Transmembrane</keyword>
<evidence type="ECO:0000256" key="5">
    <source>
        <dbReference type="ARBA" id="ARBA00022679"/>
    </source>
</evidence>
<dbReference type="RefSeq" id="XP_008879683.1">
    <property type="nucleotide sequence ID" value="XM_008881461.1"/>
</dbReference>
<protein>
    <recommendedName>
        <fullName evidence="12">GPI ethanolamine phosphate transferase 2 C-terminal domain-containing protein</fullName>
    </recommendedName>
</protein>
<dbReference type="OrthoDB" id="272139at2759"/>
<evidence type="ECO:0000256" key="11">
    <source>
        <dbReference type="SAM" id="Phobius"/>
    </source>
</evidence>
<keyword evidence="4" id="KW-0337">GPI-anchor biosynthesis</keyword>
<dbReference type="InterPro" id="IPR039524">
    <property type="entry name" value="PIGO/GPI13"/>
</dbReference>
<dbReference type="Gene3D" id="3.40.720.10">
    <property type="entry name" value="Alkaline Phosphatase, subunit A"/>
    <property type="match status" value="1"/>
</dbReference>
<dbReference type="SUPFAM" id="SSF53649">
    <property type="entry name" value="Alkaline phosphatase-like"/>
    <property type="match status" value="1"/>
</dbReference>
<comment type="similarity">
    <text evidence="3">Belongs to the PIGG/PIGN/PIGO family. PIGO subfamily.</text>
</comment>
<dbReference type="InterPro" id="IPR045687">
    <property type="entry name" value="PIGG/GPI7_C"/>
</dbReference>
<feature type="transmembrane region" description="Helical" evidence="11">
    <location>
        <begin position="565"/>
        <end position="583"/>
    </location>
</feature>
<feature type="transmembrane region" description="Helical" evidence="11">
    <location>
        <begin position="677"/>
        <end position="702"/>
    </location>
</feature>
<evidence type="ECO:0000256" key="7">
    <source>
        <dbReference type="ARBA" id="ARBA00022824"/>
    </source>
</evidence>
<organism evidence="13">
    <name type="scientific">Aphanomyces invadans</name>
    <dbReference type="NCBI Taxonomy" id="157072"/>
    <lineage>
        <taxon>Eukaryota</taxon>
        <taxon>Sar</taxon>
        <taxon>Stramenopiles</taxon>
        <taxon>Oomycota</taxon>
        <taxon>Saprolegniomycetes</taxon>
        <taxon>Saprolegniales</taxon>
        <taxon>Verrucalvaceae</taxon>
        <taxon>Aphanomyces</taxon>
    </lineage>
</organism>
<feature type="transmembrane region" description="Helical" evidence="11">
    <location>
        <begin position="816"/>
        <end position="836"/>
    </location>
</feature>
<dbReference type="CDD" id="cd16023">
    <property type="entry name" value="GPI_EPT_3"/>
    <property type="match status" value="1"/>
</dbReference>
<dbReference type="AlphaFoldDB" id="A0A024TEG7"/>
<reference evidence="13" key="1">
    <citation type="submission" date="2013-12" db="EMBL/GenBank/DDBJ databases">
        <title>The Genome Sequence of Aphanomyces invadans NJM9701.</title>
        <authorList>
            <consortium name="The Broad Institute Genomics Platform"/>
            <person name="Russ C."/>
            <person name="Tyler B."/>
            <person name="van West P."/>
            <person name="Dieguez-Uribeondo J."/>
            <person name="Young S.K."/>
            <person name="Zeng Q."/>
            <person name="Gargeya S."/>
            <person name="Fitzgerald M."/>
            <person name="Abouelleil A."/>
            <person name="Alvarado L."/>
            <person name="Chapman S.B."/>
            <person name="Gainer-Dewar J."/>
            <person name="Goldberg J."/>
            <person name="Griggs A."/>
            <person name="Gujja S."/>
            <person name="Hansen M."/>
            <person name="Howarth C."/>
            <person name="Imamovic A."/>
            <person name="Ireland A."/>
            <person name="Larimer J."/>
            <person name="McCowan C."/>
            <person name="Murphy C."/>
            <person name="Pearson M."/>
            <person name="Poon T.W."/>
            <person name="Priest M."/>
            <person name="Roberts A."/>
            <person name="Saif S."/>
            <person name="Shea T."/>
            <person name="Sykes S."/>
            <person name="Wortman J."/>
            <person name="Nusbaum C."/>
            <person name="Birren B."/>
        </authorList>
    </citation>
    <scope>NUCLEOTIDE SEQUENCE [LARGE SCALE GENOMIC DNA]</scope>
    <source>
        <strain evidence="13">NJM9701</strain>
    </source>
</reference>
<name>A0A024TEG7_9STRA</name>
<dbReference type="InterPro" id="IPR002591">
    <property type="entry name" value="Phosphodiest/P_Trfase"/>
</dbReference>
<evidence type="ECO:0000256" key="6">
    <source>
        <dbReference type="ARBA" id="ARBA00022692"/>
    </source>
</evidence>
<dbReference type="InterPro" id="IPR017850">
    <property type="entry name" value="Alkaline_phosphatase_core_sf"/>
</dbReference>
<dbReference type="EMBL" id="KI914007">
    <property type="protein sequence ID" value="ETV91757.1"/>
    <property type="molecule type" value="Genomic_DNA"/>
</dbReference>
<keyword evidence="9 11" id="KW-0472">Membrane</keyword>
<feature type="transmembrane region" description="Helical" evidence="11">
    <location>
        <begin position="785"/>
        <end position="804"/>
    </location>
</feature>
<dbReference type="PANTHER" id="PTHR23071">
    <property type="entry name" value="PHOSPHATIDYLINOSITOL GLYCAN"/>
    <property type="match status" value="1"/>
</dbReference>
<comment type="pathway">
    <text evidence="2">Glycolipid biosynthesis; glycosylphosphatidylinositol-anchor biosynthesis.</text>
</comment>
<keyword evidence="5" id="KW-0808">Transferase</keyword>
<proteinExistence type="inferred from homology"/>
<dbReference type="PANTHER" id="PTHR23071:SF1">
    <property type="entry name" value="GPI ETHANOLAMINE PHOSPHATE TRANSFERASE 3"/>
    <property type="match status" value="1"/>
</dbReference>
<keyword evidence="7" id="KW-0256">Endoplasmic reticulum</keyword>
<evidence type="ECO:0000256" key="1">
    <source>
        <dbReference type="ARBA" id="ARBA00004477"/>
    </source>
</evidence>
<evidence type="ECO:0000256" key="2">
    <source>
        <dbReference type="ARBA" id="ARBA00004687"/>
    </source>
</evidence>
<accession>A0A024TEG7</accession>
<dbReference type="InterPro" id="IPR037675">
    <property type="entry name" value="PIG-O_N"/>
</dbReference>
<sequence length="852" mass="94228">MVAGAVVVSFVLHAAAVLLFTNGFFLTRYEAKEVSTCTEEAAVASSMHHHLRRQNGSTSGCWSNVKFPRVVYIVIDALRYDFMHEASQIEQRQKAKDGGQYFLNHLPHVHAVLRDRPAHSLLLRFVADAPTMTMQRLKGLTTGTLPTFLDIKDNMHSEEIVEDSWIKQLTALNKSIVFMGDDTWGKLYPTSFLRNYSYDSFNVKDLDTVDNGVLEHFFPELVNQTDWDVLIAHFLGVDHVGHTFGPNHPKMQSKLHQMNEFLVELTNTLPSDVLAVVLGDHGMSSDGNHGGATDDETGAALFLFSKARPLHALDQDRSMYDVLFDSPNEVAQVDLVPTLSLLMGLPIPFGNLGAVIPNLFFESTGPGAFNVTDALTHLNDALWVNAHQLRHQFLTTQTIRMDLPAMIQLEKVFAAAQASAMDAHATHRLLQTYLRDALSLSRALYTQFDLVSMIHGIALQLAAFVALHFGSFCLRRLPMALGVGCFVGFTWPFIASHVSALLPGAPLPRYLATAGLSTALLAFRYRPFVSASTHLSRRSVGLAMLVVLHCASLFSNSYLVVQDRVLLFLSATTVALLGMDILVQRKWSHLPPFMLLCVVHRLFAAWPHPNIVFTTVTVQMTWIPMAALGVWICFVHPLSLISYVCVWLYWFDVFPLFLPWVVYGWTILHLRQPSSPLLVLVLLHGPSSPGTFALFIAMATLFHSLDKSPSVPTTVGYCFLVHTLYFQSGHGNSFASLQNAAAFVGMAKFQWHIAGVLLAVNTFGAFWLGLALVPTPATQTTTVVTGYFTLSAICTTIFVAICRRHLMVWAIFAPKFVFDAAISVAVHGLVLAQALLGHVEKSDGDCKMAHLS</sequence>
<dbReference type="GeneID" id="20090866"/>
<evidence type="ECO:0000256" key="10">
    <source>
        <dbReference type="ARBA" id="ARBA00023180"/>
    </source>
</evidence>
<keyword evidence="10" id="KW-0325">Glycoprotein</keyword>
<keyword evidence="8 11" id="KW-1133">Transmembrane helix</keyword>
<dbReference type="UniPathway" id="UPA00196"/>
<evidence type="ECO:0000256" key="3">
    <source>
        <dbReference type="ARBA" id="ARBA00008695"/>
    </source>
</evidence>
<evidence type="ECO:0000256" key="8">
    <source>
        <dbReference type="ARBA" id="ARBA00022989"/>
    </source>
</evidence>
<dbReference type="eggNOG" id="KOG2126">
    <property type="taxonomic scope" value="Eukaryota"/>
</dbReference>
<feature type="transmembrane region" description="Helical" evidence="11">
    <location>
        <begin position="539"/>
        <end position="559"/>
    </location>
</feature>
<evidence type="ECO:0000256" key="9">
    <source>
        <dbReference type="ARBA" id="ARBA00023136"/>
    </source>
</evidence>
<feature type="transmembrane region" description="Helical" evidence="11">
    <location>
        <begin position="450"/>
        <end position="470"/>
    </location>
</feature>